<proteinExistence type="inferred from homology"/>
<organism evidence="7 8">
    <name type="scientific">Candida parapsilosis</name>
    <name type="common">Yeast</name>
    <dbReference type="NCBI Taxonomy" id="5480"/>
    <lineage>
        <taxon>Eukaryota</taxon>
        <taxon>Fungi</taxon>
        <taxon>Dikarya</taxon>
        <taxon>Ascomycota</taxon>
        <taxon>Saccharomycotina</taxon>
        <taxon>Pichiomycetes</taxon>
        <taxon>Debaryomycetaceae</taxon>
        <taxon>Candida/Lodderomyces clade</taxon>
        <taxon>Candida</taxon>
    </lineage>
</organism>
<reference evidence="7" key="1">
    <citation type="submission" date="2020-03" db="EMBL/GenBank/DDBJ databases">
        <title>FDA dAtabase for Regulatory Grade micrObial Sequences (FDA-ARGOS): Supporting development and validation of Infectious Disease Dx tests.</title>
        <authorList>
            <person name="Campos J."/>
            <person name="Goldberg B."/>
            <person name="Tallon L."/>
            <person name="Sadzewicz L."/>
            <person name="Vavikolanu K."/>
            <person name="Mehta A."/>
            <person name="Aluvathingal J."/>
            <person name="Nadendla S."/>
            <person name="Nandy P."/>
            <person name="Geyer C."/>
            <person name="Yan Y."/>
            <person name="Sichtig H."/>
        </authorList>
    </citation>
    <scope>NUCLEOTIDE SEQUENCE [LARGE SCALE GENOMIC DNA]</scope>
    <source>
        <strain evidence="7">FDAARGOS_652</strain>
    </source>
</reference>
<evidence type="ECO:0000256" key="6">
    <source>
        <dbReference type="RuleBase" id="RU364146"/>
    </source>
</evidence>
<evidence type="ECO:0000313" key="7">
    <source>
        <dbReference type="EMBL" id="KAF6052648.1"/>
    </source>
</evidence>
<keyword evidence="3 6" id="KW-0805">Transcription regulation</keyword>
<name>A0A8X7TBN1_CANPA</name>
<dbReference type="OrthoDB" id="337270at2759"/>
<comment type="subcellular location">
    <subcellularLocation>
        <location evidence="1 6">Nucleus</location>
    </subcellularLocation>
</comment>
<keyword evidence="4 6" id="KW-0804">Transcription</keyword>
<comment type="function">
    <text evidence="6">Component of the Mediator complex, a coactivator involved in the regulated transcription of nearly all RNA polymerase II-dependent genes. Mediator functions as a bridge to convey information from gene-specific regulatory proteins to the basal RNA polymerase II transcription machinery. Mediator is recruited to promoters by direct interactions with regulatory proteins and serves as a scaffold for the assembly of a functional preinitiation complex with RNA polymerase II and the general transcription factors.</text>
</comment>
<keyword evidence="5 6" id="KW-0539">Nucleus</keyword>
<dbReference type="GO" id="GO:0016592">
    <property type="term" value="C:mediator complex"/>
    <property type="evidence" value="ECO:0007669"/>
    <property type="project" value="InterPro"/>
</dbReference>
<comment type="subunit">
    <text evidence="6">Component of the Mediator complex.</text>
</comment>
<accession>A0A8X7TBN1</accession>
<comment type="caution">
    <text evidence="7">The sequence shown here is derived from an EMBL/GenBank/DDBJ whole genome shotgun (WGS) entry which is preliminary data.</text>
</comment>
<keyword evidence="6" id="KW-0010">Activator</keyword>
<evidence type="ECO:0000256" key="2">
    <source>
        <dbReference type="ARBA" id="ARBA00005389"/>
    </source>
</evidence>
<comment type="similarity">
    <text evidence="2 6">Belongs to the Mediator complex subunit 10 family.</text>
</comment>
<dbReference type="AlphaFoldDB" id="A0A8X7TBN1"/>
<evidence type="ECO:0000256" key="5">
    <source>
        <dbReference type="ARBA" id="ARBA00023242"/>
    </source>
</evidence>
<evidence type="ECO:0000256" key="1">
    <source>
        <dbReference type="ARBA" id="ARBA00004123"/>
    </source>
</evidence>
<evidence type="ECO:0000256" key="4">
    <source>
        <dbReference type="ARBA" id="ARBA00023163"/>
    </source>
</evidence>
<dbReference type="EMBL" id="JABWAB010000004">
    <property type="protein sequence ID" value="KAF6052648.1"/>
    <property type="molecule type" value="Genomic_DNA"/>
</dbReference>
<dbReference type="GO" id="GO:0003712">
    <property type="term" value="F:transcription coregulator activity"/>
    <property type="evidence" value="ECO:0007669"/>
    <property type="project" value="InterPro"/>
</dbReference>
<protein>
    <recommendedName>
        <fullName evidence="6">Mediator of RNA polymerase II transcription subunit 10</fullName>
    </recommendedName>
    <alternativeName>
        <fullName evidence="6">Mediator complex subunit 10</fullName>
    </alternativeName>
</protein>
<evidence type="ECO:0000256" key="3">
    <source>
        <dbReference type="ARBA" id="ARBA00023015"/>
    </source>
</evidence>
<dbReference type="Pfam" id="PF09748">
    <property type="entry name" value="Med10"/>
    <property type="match status" value="1"/>
</dbReference>
<evidence type="ECO:0000313" key="8">
    <source>
        <dbReference type="Proteomes" id="UP000590412"/>
    </source>
</evidence>
<gene>
    <name evidence="6" type="primary">MED10</name>
    <name evidence="7" type="ORF">FOB60_002904</name>
</gene>
<dbReference type="Proteomes" id="UP000590412">
    <property type="component" value="Unassembled WGS sequence"/>
</dbReference>
<dbReference type="InterPro" id="IPR019145">
    <property type="entry name" value="Mediator_Med10"/>
</dbReference>
<dbReference type="GO" id="GO:0006357">
    <property type="term" value="P:regulation of transcription by RNA polymerase II"/>
    <property type="evidence" value="ECO:0007669"/>
    <property type="project" value="InterPro"/>
</dbReference>
<sequence>MTTTSITSTEDNKPLIQAAEKVANLIESFIELGVLVHDNQGTPQSNLALSNKIQTLTNQLKTVSHSDDLRDRLIPVDVVSYIEDGRNPDIYTREFIEVTAKSNAKLKGKMQGFEKLGNMLSEKLAQEYPRLEDGLKDVKSRTHGES</sequence>